<proteinExistence type="predicted"/>
<gene>
    <name evidence="1" type="ORF">MTR67_023554</name>
</gene>
<dbReference type="Proteomes" id="UP001234989">
    <property type="component" value="Chromosome 5"/>
</dbReference>
<sequence length="14" mass="1614">MNKTTPITTQTSYQ</sequence>
<evidence type="ECO:0000313" key="2">
    <source>
        <dbReference type="Proteomes" id="UP001234989"/>
    </source>
</evidence>
<name>A0AAF0R236_SOLVR</name>
<dbReference type="EMBL" id="CP133616">
    <property type="protein sequence ID" value="WMV30169.1"/>
    <property type="molecule type" value="Genomic_DNA"/>
</dbReference>
<evidence type="ECO:0000313" key="1">
    <source>
        <dbReference type="EMBL" id="WMV30169.1"/>
    </source>
</evidence>
<organism evidence="1 2">
    <name type="scientific">Solanum verrucosum</name>
    <dbReference type="NCBI Taxonomy" id="315347"/>
    <lineage>
        <taxon>Eukaryota</taxon>
        <taxon>Viridiplantae</taxon>
        <taxon>Streptophyta</taxon>
        <taxon>Embryophyta</taxon>
        <taxon>Tracheophyta</taxon>
        <taxon>Spermatophyta</taxon>
        <taxon>Magnoliopsida</taxon>
        <taxon>eudicotyledons</taxon>
        <taxon>Gunneridae</taxon>
        <taxon>Pentapetalae</taxon>
        <taxon>asterids</taxon>
        <taxon>lamiids</taxon>
        <taxon>Solanales</taxon>
        <taxon>Solanaceae</taxon>
        <taxon>Solanoideae</taxon>
        <taxon>Solaneae</taxon>
        <taxon>Solanum</taxon>
    </lineage>
</organism>
<protein>
    <submittedName>
        <fullName evidence="1">Uncharacterized protein</fullName>
    </submittedName>
</protein>
<accession>A0AAF0R236</accession>
<reference evidence="1" key="1">
    <citation type="submission" date="2023-08" db="EMBL/GenBank/DDBJ databases">
        <title>A de novo genome assembly of Solanum verrucosum Schlechtendal, a Mexican diploid species geographically isolated from the other diploid A-genome species in potato relatives.</title>
        <authorList>
            <person name="Hosaka K."/>
        </authorList>
    </citation>
    <scope>NUCLEOTIDE SEQUENCE</scope>
    <source>
        <tissue evidence="1">Young leaves</tissue>
    </source>
</reference>
<keyword evidence="2" id="KW-1185">Reference proteome</keyword>